<evidence type="ECO:0000259" key="3">
    <source>
        <dbReference type="Pfam" id="PF00823"/>
    </source>
</evidence>
<reference evidence="4 5" key="1">
    <citation type="submission" date="2017-02" db="EMBL/GenBank/DDBJ databases">
        <title>The new phylogeny of genus Mycobacterium.</title>
        <authorList>
            <person name="Tortoli E."/>
            <person name="Trovato A."/>
            <person name="Cirillo D.M."/>
        </authorList>
    </citation>
    <scope>NUCLEOTIDE SEQUENCE [LARGE SCALE GENOMIC DNA]</scope>
    <source>
        <strain evidence="4 5">IP1130001</strain>
    </source>
</reference>
<dbReference type="InterPro" id="IPR000030">
    <property type="entry name" value="PPE_dom"/>
</dbReference>
<dbReference type="RefSeq" id="WP_083012579.1">
    <property type="nucleotide sequence ID" value="NZ_CP060015.1"/>
</dbReference>
<protein>
    <recommendedName>
        <fullName evidence="3">PPE domain-containing protein</fullName>
    </recommendedName>
</protein>
<feature type="compositionally biased region" description="Polar residues" evidence="2">
    <location>
        <begin position="167"/>
        <end position="179"/>
    </location>
</feature>
<sequence>MDFALYPPEVNSGLMYAGPGPGPLLAAAAAWDAVAAELESAAAGYSSEVSGLTGLAWFGPSSAAMAAAAAPYVGWLQTTAVAAGQTAAQAFAAAAAYEAAFAATVPPPVIAANRAQLAVLVATNFFGQNTPAIAATEAEYVAFWVQDATAMYVYAADSAAASTLTSFQEPSPSTNQAGQAEQARSVAQSAGNATSAHTQTLAQLTTQQAGALAPGDPAIPGGTTATVPAGSTITVGPNSVAFVNGGSITTTTVSNGSVYFASGVSIIVNTNSAVTLDTPAIEGGIPVAAGHTIIANAVNPITLTPAAGYSSVTAYLVNGSATIAGSPFSSAGIANTGAGSATAVVGSSAVDVLAGGTGVSYVAPVAPVVPVVPAVSPGGLVSALGATSSPGLAGTAGIQPQLNAELLMKWAGALPGADLATAAG</sequence>
<accession>A0ABX3SMG6</accession>
<comment type="similarity">
    <text evidence="1">Belongs to the mycobacterial PPE family.</text>
</comment>
<evidence type="ECO:0000256" key="1">
    <source>
        <dbReference type="ARBA" id="ARBA00010652"/>
    </source>
</evidence>
<evidence type="ECO:0000313" key="4">
    <source>
        <dbReference type="EMBL" id="ORA77908.1"/>
    </source>
</evidence>
<name>A0ABX3SMG6_MYCMA</name>
<dbReference type="EMBL" id="MVHV01000034">
    <property type="protein sequence ID" value="ORA77908.1"/>
    <property type="molecule type" value="Genomic_DNA"/>
</dbReference>
<dbReference type="PANTHER" id="PTHR46766">
    <property type="entry name" value="GLUTAMINE-RICH PROTEIN 2"/>
    <property type="match status" value="1"/>
</dbReference>
<feature type="region of interest" description="Disordered" evidence="2">
    <location>
        <begin position="166"/>
        <end position="192"/>
    </location>
</feature>
<dbReference type="Gene3D" id="1.20.1260.20">
    <property type="entry name" value="PPE superfamily"/>
    <property type="match status" value="1"/>
</dbReference>
<keyword evidence="5" id="KW-1185">Reference proteome</keyword>
<organism evidence="4 5">
    <name type="scientific">Mycobacterium malmoense</name>
    <dbReference type="NCBI Taxonomy" id="1780"/>
    <lineage>
        <taxon>Bacteria</taxon>
        <taxon>Bacillati</taxon>
        <taxon>Actinomycetota</taxon>
        <taxon>Actinomycetes</taxon>
        <taxon>Mycobacteriales</taxon>
        <taxon>Mycobacteriaceae</taxon>
        <taxon>Mycobacterium</taxon>
    </lineage>
</organism>
<dbReference type="InterPro" id="IPR038332">
    <property type="entry name" value="PPE_sf"/>
</dbReference>
<gene>
    <name evidence="4" type="ORF">BST29_22680</name>
</gene>
<evidence type="ECO:0000256" key="2">
    <source>
        <dbReference type="SAM" id="MobiDB-lite"/>
    </source>
</evidence>
<proteinExistence type="inferred from homology"/>
<dbReference type="SUPFAM" id="SSF140459">
    <property type="entry name" value="PE/PPE dimer-like"/>
    <property type="match status" value="1"/>
</dbReference>
<dbReference type="PANTHER" id="PTHR46766:SF1">
    <property type="entry name" value="GLUTAMINE-RICH PROTEIN 2"/>
    <property type="match status" value="1"/>
</dbReference>
<dbReference type="Proteomes" id="UP000243140">
    <property type="component" value="Unassembled WGS sequence"/>
</dbReference>
<evidence type="ECO:0000313" key="5">
    <source>
        <dbReference type="Proteomes" id="UP000243140"/>
    </source>
</evidence>
<dbReference type="Pfam" id="PF00823">
    <property type="entry name" value="PPE"/>
    <property type="match status" value="1"/>
</dbReference>
<comment type="caution">
    <text evidence="4">The sequence shown here is derived from an EMBL/GenBank/DDBJ whole genome shotgun (WGS) entry which is preliminary data.</text>
</comment>
<feature type="domain" description="PPE" evidence="3">
    <location>
        <begin position="2"/>
        <end position="165"/>
    </location>
</feature>